<accession>A0ABS6YYZ5</accession>
<proteinExistence type="predicted"/>
<organism evidence="1 2">
    <name type="scientific">Streptomyces bambusae</name>
    <dbReference type="NCBI Taxonomy" id="1550616"/>
    <lineage>
        <taxon>Bacteria</taxon>
        <taxon>Bacillati</taxon>
        <taxon>Actinomycetota</taxon>
        <taxon>Actinomycetes</taxon>
        <taxon>Kitasatosporales</taxon>
        <taxon>Streptomycetaceae</taxon>
        <taxon>Streptomyces</taxon>
    </lineage>
</organism>
<keyword evidence="2" id="KW-1185">Reference proteome</keyword>
<evidence type="ECO:0000313" key="2">
    <source>
        <dbReference type="Proteomes" id="UP000812013"/>
    </source>
</evidence>
<dbReference type="EMBL" id="WTFF01000004">
    <property type="protein sequence ID" value="MBW5480586.1"/>
    <property type="molecule type" value="Genomic_DNA"/>
</dbReference>
<evidence type="ECO:0000313" key="1">
    <source>
        <dbReference type="EMBL" id="MBW5480586.1"/>
    </source>
</evidence>
<dbReference type="Pfam" id="PF15891">
    <property type="entry name" value="Nuc_deoxyri_tr2"/>
    <property type="match status" value="1"/>
</dbReference>
<comment type="caution">
    <text evidence="1">The sequence shown here is derived from an EMBL/GenBank/DDBJ whole genome shotgun (WGS) entry which is preliminary data.</text>
</comment>
<sequence>MASEAKADVEAEVEVVHVGQEPPESWAAAVYLCGPTPTDPAEPSWRPDAVAALRSAWSGAGRLVVFLPEPVSGGGYPAYADQIAWEEDAMRRSDVILFWIPRDMARLPGLVSNIKWGSWCDSGRAVLGAPPEAERMAYLLHFADALGVPVERTLTGAAGAALRAVGPGSVRSGGERAVPLTVWRTEPFRTWYAACREVGNQLLDARVEWYAPAAGPDGAAAWLLTVTVAPGGGGGPATGRLLAAQGQGMLM</sequence>
<dbReference type="Gene3D" id="3.40.50.450">
    <property type="match status" value="1"/>
</dbReference>
<dbReference type="InterPro" id="IPR039470">
    <property type="entry name" value="Nuc_deoxyri_tr2"/>
</dbReference>
<name>A0ABS6YYZ5_9ACTN</name>
<reference evidence="1 2" key="1">
    <citation type="submission" date="2019-12" db="EMBL/GenBank/DDBJ databases">
        <title>Genome sequence of Streptomyces bambusae.</title>
        <authorList>
            <person name="Bansal K."/>
            <person name="Choksket S."/>
            <person name="Korpole S."/>
            <person name="Patil P.B."/>
        </authorList>
    </citation>
    <scope>NUCLEOTIDE SEQUENCE [LARGE SCALE GENOMIC DNA]</scope>
    <source>
        <strain evidence="1 2">SK60</strain>
    </source>
</reference>
<gene>
    <name evidence="1" type="ORF">GPJ59_01370</name>
</gene>
<evidence type="ECO:0008006" key="3">
    <source>
        <dbReference type="Google" id="ProtNLM"/>
    </source>
</evidence>
<protein>
    <recommendedName>
        <fullName evidence="3">Nucleoside 2-deoxyribosyltransferase like</fullName>
    </recommendedName>
</protein>
<dbReference type="Proteomes" id="UP000812013">
    <property type="component" value="Unassembled WGS sequence"/>
</dbReference>